<keyword evidence="5" id="KW-1185">Reference proteome</keyword>
<gene>
    <name evidence="4" type="ORF">LTR24_002516</name>
</gene>
<dbReference type="CDD" id="cd19075">
    <property type="entry name" value="AKR_AKR7A1-5"/>
    <property type="match status" value="1"/>
</dbReference>
<dbReference type="Pfam" id="PF00248">
    <property type="entry name" value="Aldo_ket_red"/>
    <property type="match status" value="1"/>
</dbReference>
<evidence type="ECO:0000256" key="1">
    <source>
        <dbReference type="ARBA" id="ARBA00023002"/>
    </source>
</evidence>
<proteinExistence type="inferred from homology"/>
<comment type="similarity">
    <text evidence="2">Belongs to the aldo/keto reductase family. Aldo/keto reductase 2 subfamily.</text>
</comment>
<evidence type="ECO:0000313" key="4">
    <source>
        <dbReference type="EMBL" id="KAK5096754.1"/>
    </source>
</evidence>
<dbReference type="Proteomes" id="UP001345013">
    <property type="component" value="Unassembled WGS sequence"/>
</dbReference>
<dbReference type="EMBL" id="JAVRRG010000021">
    <property type="protein sequence ID" value="KAK5096754.1"/>
    <property type="molecule type" value="Genomic_DNA"/>
</dbReference>
<dbReference type="PANTHER" id="PTHR43364:SF4">
    <property type="entry name" value="NAD(P)-LINKED OXIDOREDUCTASE SUPERFAMILY PROTEIN"/>
    <property type="match status" value="1"/>
</dbReference>
<organism evidence="4 5">
    <name type="scientific">Lithohypha guttulata</name>
    <dbReference type="NCBI Taxonomy" id="1690604"/>
    <lineage>
        <taxon>Eukaryota</taxon>
        <taxon>Fungi</taxon>
        <taxon>Dikarya</taxon>
        <taxon>Ascomycota</taxon>
        <taxon>Pezizomycotina</taxon>
        <taxon>Eurotiomycetes</taxon>
        <taxon>Chaetothyriomycetidae</taxon>
        <taxon>Chaetothyriales</taxon>
        <taxon>Trichomeriaceae</taxon>
        <taxon>Lithohypha</taxon>
    </lineage>
</organism>
<name>A0ABR0KIT0_9EURO</name>
<dbReference type="InterPro" id="IPR036812">
    <property type="entry name" value="NAD(P)_OxRdtase_dom_sf"/>
</dbReference>
<accession>A0ABR0KIT0</accession>
<dbReference type="SUPFAM" id="SSF51430">
    <property type="entry name" value="NAD(P)-linked oxidoreductase"/>
    <property type="match status" value="1"/>
</dbReference>
<evidence type="ECO:0000259" key="3">
    <source>
        <dbReference type="Pfam" id="PF00248"/>
    </source>
</evidence>
<keyword evidence="1" id="KW-0560">Oxidoreductase</keyword>
<comment type="caution">
    <text evidence="4">The sequence shown here is derived from an EMBL/GenBank/DDBJ whole genome shotgun (WGS) entry which is preliminary data.</text>
</comment>
<dbReference type="Gene3D" id="3.20.20.100">
    <property type="entry name" value="NADP-dependent oxidoreductase domain"/>
    <property type="match status" value="1"/>
</dbReference>
<dbReference type="PANTHER" id="PTHR43364">
    <property type="entry name" value="NADH-SPECIFIC METHYLGLYOXAL REDUCTASE-RELATED"/>
    <property type="match status" value="1"/>
</dbReference>
<dbReference type="InterPro" id="IPR023210">
    <property type="entry name" value="NADP_OxRdtase_dom"/>
</dbReference>
<dbReference type="InterPro" id="IPR050523">
    <property type="entry name" value="AKR_Detox_Biosynth"/>
</dbReference>
<sequence>MPSKLELKVILGLANVGDRSQDSTVRYDTPEEVNAYLDAFYEQGGRQIDTARNYSPHAPGSCEARLGTIQAGNRFSVDTKVVSFTPGSHTRAKILESVDTSLDLLKMSTVNVEYLHVPDRTTPFEETVKAMDEAYKAGKFQQFGLSNFTAEEVEKVLKICEEKGFVKPSVYQGQYNPVVRSGEKELFPLLRKHRIAFYAWRSALSSFTSVFTLTCVISPAAAGIFAGNHKHIKPGDRFDSSHRMGQAYTGGYLKDNIIAAVDRVIEIVTKHGINGHAAALRWTIYHSTLQADQGDSVIIAASSVTQLKSNFDFIEQGPLPEEVSKAIGKVYSEVAGSEFPYHF</sequence>
<evidence type="ECO:0000313" key="5">
    <source>
        <dbReference type="Proteomes" id="UP001345013"/>
    </source>
</evidence>
<feature type="domain" description="NADP-dependent oxidoreductase" evidence="3">
    <location>
        <begin position="8"/>
        <end position="330"/>
    </location>
</feature>
<reference evidence="4 5" key="1">
    <citation type="submission" date="2023-08" db="EMBL/GenBank/DDBJ databases">
        <title>Black Yeasts Isolated from many extreme environments.</title>
        <authorList>
            <person name="Coleine C."/>
            <person name="Stajich J.E."/>
            <person name="Selbmann L."/>
        </authorList>
    </citation>
    <scope>NUCLEOTIDE SEQUENCE [LARGE SCALE GENOMIC DNA]</scope>
    <source>
        <strain evidence="4 5">CCFEE 5885</strain>
    </source>
</reference>
<protein>
    <recommendedName>
        <fullName evidence="3">NADP-dependent oxidoreductase domain-containing protein</fullName>
    </recommendedName>
</protein>
<evidence type="ECO:0000256" key="2">
    <source>
        <dbReference type="ARBA" id="ARBA00038157"/>
    </source>
</evidence>